<dbReference type="SMART" id="SM00449">
    <property type="entry name" value="SPRY"/>
    <property type="match status" value="1"/>
</dbReference>
<dbReference type="Proteomes" id="UP000261640">
    <property type="component" value="Unplaced"/>
</dbReference>
<evidence type="ECO:0000256" key="4">
    <source>
        <dbReference type="ARBA" id="ARBA00022833"/>
    </source>
</evidence>
<evidence type="ECO:0000256" key="1">
    <source>
        <dbReference type="ARBA" id="ARBA00022588"/>
    </source>
</evidence>
<keyword evidence="3 6" id="KW-0863">Zinc-finger</keyword>
<dbReference type="Pfam" id="PF25600">
    <property type="entry name" value="TRIM_CC"/>
    <property type="match status" value="1"/>
</dbReference>
<dbReference type="InterPro" id="IPR027370">
    <property type="entry name" value="Znf-RING_euk"/>
</dbReference>
<dbReference type="InterPro" id="IPR017907">
    <property type="entry name" value="Znf_RING_CS"/>
</dbReference>
<dbReference type="Gene3D" id="2.60.120.920">
    <property type="match status" value="1"/>
</dbReference>
<dbReference type="PROSITE" id="PS50188">
    <property type="entry name" value="B302_SPRY"/>
    <property type="match status" value="1"/>
</dbReference>
<evidence type="ECO:0000256" key="7">
    <source>
        <dbReference type="SAM" id="Coils"/>
    </source>
</evidence>
<proteinExistence type="predicted"/>
<reference evidence="11" key="2">
    <citation type="submission" date="2025-09" db="UniProtKB">
        <authorList>
            <consortium name="Ensembl"/>
        </authorList>
    </citation>
    <scope>IDENTIFICATION</scope>
</reference>
<dbReference type="InterPro" id="IPR051051">
    <property type="entry name" value="E3_ubiq-ligase_TRIM/RNF"/>
</dbReference>
<dbReference type="InterPro" id="IPR043136">
    <property type="entry name" value="B30.2/SPRY_sf"/>
</dbReference>
<dbReference type="AlphaFoldDB" id="A0A7N8WW79"/>
<dbReference type="PANTHER" id="PTHR25465">
    <property type="entry name" value="B-BOX DOMAIN CONTAINING"/>
    <property type="match status" value="1"/>
</dbReference>
<dbReference type="InParanoid" id="A0A7N8WW79"/>
<dbReference type="Pfam" id="PF13445">
    <property type="entry name" value="zf-RING_UBOX"/>
    <property type="match status" value="1"/>
</dbReference>
<dbReference type="GeneTree" id="ENSGT01040000240400"/>
<dbReference type="PROSITE" id="PS50119">
    <property type="entry name" value="ZF_BBOX"/>
    <property type="match status" value="1"/>
</dbReference>
<keyword evidence="5" id="KW-0391">Immunity</keyword>
<dbReference type="GO" id="GO:0005737">
    <property type="term" value="C:cytoplasm"/>
    <property type="evidence" value="ECO:0007669"/>
    <property type="project" value="UniProtKB-ARBA"/>
</dbReference>
<feature type="domain" description="RING-type" evidence="8">
    <location>
        <begin position="84"/>
        <end position="124"/>
    </location>
</feature>
<dbReference type="SMART" id="SM00336">
    <property type="entry name" value="BBOX"/>
    <property type="match status" value="1"/>
</dbReference>
<feature type="domain" description="B box-type" evidence="9">
    <location>
        <begin position="217"/>
        <end position="257"/>
    </location>
</feature>
<evidence type="ECO:0000259" key="9">
    <source>
        <dbReference type="PROSITE" id="PS50119"/>
    </source>
</evidence>
<dbReference type="Pfam" id="PF13765">
    <property type="entry name" value="PRY"/>
    <property type="match status" value="1"/>
</dbReference>
<evidence type="ECO:0000259" key="8">
    <source>
        <dbReference type="PROSITE" id="PS50089"/>
    </source>
</evidence>
<dbReference type="CDD" id="cd19802">
    <property type="entry name" value="Bbox1_TRIM8-like"/>
    <property type="match status" value="1"/>
</dbReference>
<evidence type="ECO:0000259" key="10">
    <source>
        <dbReference type="PROSITE" id="PS50188"/>
    </source>
</evidence>
<dbReference type="InterPro" id="IPR003879">
    <property type="entry name" value="Butyrophylin_SPRY"/>
</dbReference>
<dbReference type="InterPro" id="IPR003877">
    <property type="entry name" value="SPRY_dom"/>
</dbReference>
<feature type="coiled-coil region" evidence="7">
    <location>
        <begin position="337"/>
        <end position="364"/>
    </location>
</feature>
<evidence type="ECO:0000313" key="11">
    <source>
        <dbReference type="Ensembl" id="ENSMAMP00000041487.1"/>
    </source>
</evidence>
<dbReference type="Gene3D" id="3.30.160.60">
    <property type="entry name" value="Classic Zinc Finger"/>
    <property type="match status" value="1"/>
</dbReference>
<sequence length="629" mass="71996">MQQTFILKVSVRAKQLWNYTEGLTQHFTDESEGLWQKSCSRGVSVHSEDKLKRVQQNLCRSAEFLPNTDMAAANCLLTEDQFLCAICLDVFTDPVATPCGHNFCKNCITQYWEINIPCQCPVCKEIFYTRPELRVNTLISHMVDQLRQSAQLDACSSNVEQIAQSEDIFCDICTETKLKAVKSCLVCLVSYCETHLKPHQTVTGLKTHQLIHPVENLQGRTCTKHDKPLELFCKNDHTFVCTLCLISQHRTHDVVPLINEYEEKQDELVEKEAEIQQMIQNRRLKIQQIRHSLELSNEDANREKADGVQLFITLKEFVDRGLTELIETIIDKQRPTEEQAEGLILELEQDISDLMTRSDEMQQLSRTGDHLYFLKNYPSLSATPPTKDWTDVGVCPPSYEGTVVRVLAELEKTLSHEMNKVFEAELKRVQQFAVDVTLDPDTANPWLILSADGKQVNFGHENKYLPKNPKRFSYYASVLGKQSFSSGKFYFEVQVKGKSKWDLGVARESINRKDKIMLSPTTGYWTLSLRNENKYKALADPRVHLSLKSQPEKVGVFVDYKDGLVSFYDIDSAALIFSFTGCSFTEKLYPFFNPCNSDDGKNSAPLIICPVRTMRVNLMQIYSRTRKNP</sequence>
<dbReference type="InterPro" id="IPR001841">
    <property type="entry name" value="Znf_RING"/>
</dbReference>
<dbReference type="SMART" id="SM00184">
    <property type="entry name" value="RING"/>
    <property type="match status" value="1"/>
</dbReference>
<dbReference type="PANTHER" id="PTHR25465:SF32">
    <property type="entry name" value="BLOODTHIRSTY-RELATED GENE FAMILY, MEMBER 16 ISOFORM X1-RELATED"/>
    <property type="match status" value="1"/>
</dbReference>
<dbReference type="SUPFAM" id="SSF57850">
    <property type="entry name" value="RING/U-box"/>
    <property type="match status" value="1"/>
</dbReference>
<dbReference type="CDD" id="cd13733">
    <property type="entry name" value="SPRY_PRY_C-I_1"/>
    <property type="match status" value="1"/>
</dbReference>
<dbReference type="GO" id="GO:0045087">
    <property type="term" value="P:innate immune response"/>
    <property type="evidence" value="ECO:0007669"/>
    <property type="project" value="UniProtKB-KW"/>
</dbReference>
<dbReference type="FunCoup" id="A0A7N8WW79">
    <property type="interactions" value="667"/>
</dbReference>
<dbReference type="PRINTS" id="PR01407">
    <property type="entry name" value="BUTYPHLNCDUF"/>
</dbReference>
<keyword evidence="12" id="KW-1185">Reference proteome</keyword>
<dbReference type="InterPro" id="IPR013320">
    <property type="entry name" value="ConA-like_dom_sf"/>
</dbReference>
<dbReference type="PROSITE" id="PS50089">
    <property type="entry name" value="ZF_RING_2"/>
    <property type="match status" value="1"/>
</dbReference>
<dbReference type="InterPro" id="IPR006574">
    <property type="entry name" value="PRY"/>
</dbReference>
<keyword evidence="4" id="KW-0862">Zinc</keyword>
<dbReference type="CDD" id="cd19769">
    <property type="entry name" value="Bbox2_TRIM16-like"/>
    <property type="match status" value="1"/>
</dbReference>
<dbReference type="InterPro" id="IPR013083">
    <property type="entry name" value="Znf_RING/FYVE/PHD"/>
</dbReference>
<protein>
    <submittedName>
        <fullName evidence="11">E3 ubiquitin-protein ligase TRIM21-like</fullName>
    </submittedName>
</protein>
<reference evidence="11" key="1">
    <citation type="submission" date="2025-08" db="UniProtKB">
        <authorList>
            <consortium name="Ensembl"/>
        </authorList>
    </citation>
    <scope>IDENTIFICATION</scope>
</reference>
<keyword evidence="2" id="KW-0479">Metal-binding</keyword>
<evidence type="ECO:0000313" key="12">
    <source>
        <dbReference type="Proteomes" id="UP000261640"/>
    </source>
</evidence>
<dbReference type="Ensembl" id="ENSMAMT00000069642.1">
    <property type="protein sequence ID" value="ENSMAMP00000041487.1"/>
    <property type="gene ID" value="ENSMAMG00000027464.1"/>
</dbReference>
<dbReference type="Pfam" id="PF00622">
    <property type="entry name" value="SPRY"/>
    <property type="match status" value="1"/>
</dbReference>
<dbReference type="InterPro" id="IPR001870">
    <property type="entry name" value="B30.2/SPRY"/>
</dbReference>
<keyword evidence="1" id="KW-0399">Innate immunity</keyword>
<dbReference type="SMART" id="SM00589">
    <property type="entry name" value="PRY"/>
    <property type="match status" value="1"/>
</dbReference>
<feature type="domain" description="B30.2/SPRY" evidence="10">
    <location>
        <begin position="416"/>
        <end position="611"/>
    </location>
</feature>
<evidence type="ECO:0000256" key="6">
    <source>
        <dbReference type="PROSITE-ProRule" id="PRU00024"/>
    </source>
</evidence>
<dbReference type="Gene3D" id="3.30.40.10">
    <property type="entry name" value="Zinc/RING finger domain, C3HC4 (zinc finger)"/>
    <property type="match status" value="1"/>
</dbReference>
<dbReference type="SUPFAM" id="SSF49899">
    <property type="entry name" value="Concanavalin A-like lectins/glucanases"/>
    <property type="match status" value="1"/>
</dbReference>
<dbReference type="InterPro" id="IPR000315">
    <property type="entry name" value="Znf_B-box"/>
</dbReference>
<keyword evidence="7" id="KW-0175">Coiled coil</keyword>
<dbReference type="InterPro" id="IPR058030">
    <property type="entry name" value="TRIM8/14/16/25/29/45/65_CC"/>
</dbReference>
<accession>A0A7N8WW79</accession>
<dbReference type="SUPFAM" id="SSF57845">
    <property type="entry name" value="B-box zinc-binding domain"/>
    <property type="match status" value="1"/>
</dbReference>
<evidence type="ECO:0000256" key="3">
    <source>
        <dbReference type="ARBA" id="ARBA00022771"/>
    </source>
</evidence>
<evidence type="ECO:0000256" key="5">
    <source>
        <dbReference type="ARBA" id="ARBA00022859"/>
    </source>
</evidence>
<dbReference type="GO" id="GO:0008270">
    <property type="term" value="F:zinc ion binding"/>
    <property type="evidence" value="ECO:0007669"/>
    <property type="project" value="UniProtKB-KW"/>
</dbReference>
<evidence type="ECO:0000256" key="2">
    <source>
        <dbReference type="ARBA" id="ARBA00022723"/>
    </source>
</evidence>
<dbReference type="Gene3D" id="4.10.830.40">
    <property type="match status" value="1"/>
</dbReference>
<dbReference type="FunFam" id="2.60.120.920:FF:000004">
    <property type="entry name" value="Butyrophilin subfamily 1 member A1"/>
    <property type="match status" value="1"/>
</dbReference>
<dbReference type="PROSITE" id="PS00518">
    <property type="entry name" value="ZF_RING_1"/>
    <property type="match status" value="1"/>
</dbReference>
<dbReference type="Pfam" id="PF00643">
    <property type="entry name" value="zf-B_box"/>
    <property type="match status" value="1"/>
</dbReference>
<name>A0A7N8WW79_9TELE</name>
<organism evidence="11 12">
    <name type="scientific">Mastacembelus armatus</name>
    <name type="common">zig-zag eel</name>
    <dbReference type="NCBI Taxonomy" id="205130"/>
    <lineage>
        <taxon>Eukaryota</taxon>
        <taxon>Metazoa</taxon>
        <taxon>Chordata</taxon>
        <taxon>Craniata</taxon>
        <taxon>Vertebrata</taxon>
        <taxon>Euteleostomi</taxon>
        <taxon>Actinopterygii</taxon>
        <taxon>Neopterygii</taxon>
        <taxon>Teleostei</taxon>
        <taxon>Neoteleostei</taxon>
        <taxon>Acanthomorphata</taxon>
        <taxon>Anabantaria</taxon>
        <taxon>Synbranchiformes</taxon>
        <taxon>Mastacembelidae</taxon>
        <taxon>Mastacembelus</taxon>
    </lineage>
</organism>